<keyword evidence="15" id="KW-1185">Reference proteome</keyword>
<evidence type="ECO:0000259" key="13">
    <source>
        <dbReference type="Pfam" id="PF13359"/>
    </source>
</evidence>
<comment type="subcellular location">
    <subcellularLocation>
        <location evidence="3">Cytoplasm</location>
    </subcellularLocation>
    <subcellularLocation>
        <location evidence="2">Nucleus</location>
    </subcellularLocation>
</comment>
<feature type="domain" description="DDE Tnp4" evidence="13">
    <location>
        <begin position="139"/>
        <end position="288"/>
    </location>
</feature>
<organism evidence="14 15">
    <name type="scientific">Eumeta variegata</name>
    <name type="common">Bagworm moth</name>
    <name type="synonym">Eumeta japonica</name>
    <dbReference type="NCBI Taxonomy" id="151549"/>
    <lineage>
        <taxon>Eukaryota</taxon>
        <taxon>Metazoa</taxon>
        <taxon>Ecdysozoa</taxon>
        <taxon>Arthropoda</taxon>
        <taxon>Hexapoda</taxon>
        <taxon>Insecta</taxon>
        <taxon>Pterygota</taxon>
        <taxon>Neoptera</taxon>
        <taxon>Endopterygota</taxon>
        <taxon>Lepidoptera</taxon>
        <taxon>Glossata</taxon>
        <taxon>Ditrysia</taxon>
        <taxon>Tineoidea</taxon>
        <taxon>Psychidae</taxon>
        <taxon>Oiketicinae</taxon>
        <taxon>Eumeta</taxon>
    </lineage>
</organism>
<keyword evidence="6" id="KW-0963">Cytoplasm</keyword>
<keyword evidence="7" id="KW-0540">Nuclease</keyword>
<dbReference type="Proteomes" id="UP000299102">
    <property type="component" value="Unassembled WGS sequence"/>
</dbReference>
<evidence type="ECO:0000256" key="1">
    <source>
        <dbReference type="ARBA" id="ARBA00001968"/>
    </source>
</evidence>
<dbReference type="STRING" id="151549.A0A4C1VI79"/>
<keyword evidence="9" id="KW-0378">Hydrolase</keyword>
<gene>
    <name evidence="14" type="primary">harbi1</name>
    <name evidence="14" type="ORF">EVAR_29233_1</name>
</gene>
<dbReference type="GO" id="GO:0004518">
    <property type="term" value="F:nuclease activity"/>
    <property type="evidence" value="ECO:0007669"/>
    <property type="project" value="UniProtKB-KW"/>
</dbReference>
<evidence type="ECO:0000256" key="8">
    <source>
        <dbReference type="ARBA" id="ARBA00022723"/>
    </source>
</evidence>
<dbReference type="PANTHER" id="PTHR22930:SF85">
    <property type="entry name" value="GH03217P-RELATED"/>
    <property type="match status" value="1"/>
</dbReference>
<reference evidence="14 15" key="1">
    <citation type="journal article" date="2019" name="Commun. Biol.">
        <title>The bagworm genome reveals a unique fibroin gene that provides high tensile strength.</title>
        <authorList>
            <person name="Kono N."/>
            <person name="Nakamura H."/>
            <person name="Ohtoshi R."/>
            <person name="Tomita M."/>
            <person name="Numata K."/>
            <person name="Arakawa K."/>
        </authorList>
    </citation>
    <scope>NUCLEOTIDE SEQUENCE [LARGE SCALE GENOMIC DNA]</scope>
</reference>
<evidence type="ECO:0000256" key="4">
    <source>
        <dbReference type="ARBA" id="ARBA00006958"/>
    </source>
</evidence>
<dbReference type="Pfam" id="PF13359">
    <property type="entry name" value="DDE_Tnp_4"/>
    <property type="match status" value="1"/>
</dbReference>
<evidence type="ECO:0000313" key="14">
    <source>
        <dbReference type="EMBL" id="GBP38289.1"/>
    </source>
</evidence>
<dbReference type="GO" id="GO:0005737">
    <property type="term" value="C:cytoplasm"/>
    <property type="evidence" value="ECO:0007669"/>
    <property type="project" value="UniProtKB-SubCell"/>
</dbReference>
<evidence type="ECO:0000256" key="5">
    <source>
        <dbReference type="ARBA" id="ARBA00015519"/>
    </source>
</evidence>
<dbReference type="GO" id="GO:0005634">
    <property type="term" value="C:nucleus"/>
    <property type="evidence" value="ECO:0007669"/>
    <property type="project" value="UniProtKB-SubCell"/>
</dbReference>
<evidence type="ECO:0000256" key="6">
    <source>
        <dbReference type="ARBA" id="ARBA00022490"/>
    </source>
</evidence>
<dbReference type="InterPro" id="IPR027806">
    <property type="entry name" value="HARBI1_dom"/>
</dbReference>
<dbReference type="GO" id="GO:0016787">
    <property type="term" value="F:hydrolase activity"/>
    <property type="evidence" value="ECO:0007669"/>
    <property type="project" value="UniProtKB-KW"/>
</dbReference>
<comment type="function">
    <text evidence="12">Transposase-derived protein that may have nuclease activity. Does not have transposase activity.</text>
</comment>
<evidence type="ECO:0000256" key="12">
    <source>
        <dbReference type="ARBA" id="ARBA00045850"/>
    </source>
</evidence>
<dbReference type="AlphaFoldDB" id="A0A4C1VI79"/>
<proteinExistence type="inferred from homology"/>
<comment type="similarity">
    <text evidence="4">Belongs to the HARBI1 family.</text>
</comment>
<dbReference type="InterPro" id="IPR026103">
    <property type="entry name" value="HARBI1_animal"/>
</dbReference>
<dbReference type="GO" id="GO:0046872">
    <property type="term" value="F:metal ion binding"/>
    <property type="evidence" value="ECO:0007669"/>
    <property type="project" value="UniProtKB-KW"/>
</dbReference>
<dbReference type="InterPro" id="IPR045249">
    <property type="entry name" value="HARBI1-like"/>
</dbReference>
<comment type="caution">
    <text evidence="14">The sequence shown here is derived from an EMBL/GenBank/DDBJ whole genome shotgun (WGS) entry which is preliminary data.</text>
</comment>
<dbReference type="EMBL" id="BGZK01000346">
    <property type="protein sequence ID" value="GBP38289.1"/>
    <property type="molecule type" value="Genomic_DNA"/>
</dbReference>
<evidence type="ECO:0000256" key="3">
    <source>
        <dbReference type="ARBA" id="ARBA00004496"/>
    </source>
</evidence>
<evidence type="ECO:0000256" key="7">
    <source>
        <dbReference type="ARBA" id="ARBA00022722"/>
    </source>
</evidence>
<name>A0A4C1VI79_EUMVA</name>
<dbReference type="PRINTS" id="PR02086">
    <property type="entry name" value="PUTNUCHARBI1"/>
</dbReference>
<accession>A0A4C1VI79</accession>
<dbReference type="PANTHER" id="PTHR22930">
    <property type="match status" value="1"/>
</dbReference>
<evidence type="ECO:0000313" key="15">
    <source>
        <dbReference type="Proteomes" id="UP000299102"/>
    </source>
</evidence>
<keyword evidence="8" id="KW-0479">Metal-binding</keyword>
<evidence type="ECO:0000256" key="2">
    <source>
        <dbReference type="ARBA" id="ARBA00004123"/>
    </source>
</evidence>
<evidence type="ECO:0000256" key="9">
    <source>
        <dbReference type="ARBA" id="ARBA00022801"/>
    </source>
</evidence>
<comment type="cofactor">
    <cofactor evidence="1">
        <name>a divalent metal cation</name>
        <dbReference type="ChEBI" id="CHEBI:60240"/>
    </cofactor>
</comment>
<sequence>MDNEEPSRKRKTYKNRYDLFTLKEEEFKNKYRFTKAYARYVVELVREDIQQNSKGGGFSTELQVCTALRSWARQEVQDDAADIHGMSQQSLTNICRRVAIALASRASQFIYMPRSLEEEEEIIAGFRGICSFRNVVGAIDCTHIKIKKVGGDSAQYYINRKGFYSINVQVVCDSKLQIRDIVAHWRGSTHDSRIFRESNIRHRFETGEFHGRLLGDAGYGLTSFLFTPIHNPVGIKEENYNKAHIQTRNPVERCFGVWKQRFRCLLHGFSVSLENVKMYIVALAVLHNIAVKMGENEGIMERSISEDNRELHHQPRDVEVRDNINGQTARQLFINTYF</sequence>
<protein>
    <recommendedName>
        <fullName evidence="5">Putative nuclease HARBI1</fullName>
    </recommendedName>
    <alternativeName>
        <fullName evidence="11">Harbinger transposase-derived nuclease</fullName>
    </alternativeName>
</protein>
<keyword evidence="10" id="KW-0539">Nucleus</keyword>
<dbReference type="OrthoDB" id="2430314at2759"/>
<evidence type="ECO:0000256" key="10">
    <source>
        <dbReference type="ARBA" id="ARBA00023242"/>
    </source>
</evidence>
<evidence type="ECO:0000256" key="11">
    <source>
        <dbReference type="ARBA" id="ARBA00030126"/>
    </source>
</evidence>